<keyword evidence="4" id="KW-0479">Metal-binding</keyword>
<feature type="region of interest" description="Disordered" evidence="10">
    <location>
        <begin position="487"/>
        <end position="590"/>
    </location>
</feature>
<dbReference type="Pfam" id="PF00817">
    <property type="entry name" value="IMS"/>
    <property type="match status" value="2"/>
</dbReference>
<dbReference type="InterPro" id="IPR036775">
    <property type="entry name" value="DNA_pol_Y-fam_lit_finger_sf"/>
</dbReference>
<dbReference type="GO" id="GO:0005634">
    <property type="term" value="C:nucleus"/>
    <property type="evidence" value="ECO:0007669"/>
    <property type="project" value="UniProtKB-SubCell"/>
</dbReference>
<dbReference type="Gene3D" id="1.10.150.20">
    <property type="entry name" value="5' to 3' exonuclease, C-terminal subdomain"/>
    <property type="match status" value="1"/>
</dbReference>
<name>L8GTM2_ACACF</name>
<feature type="domain" description="UmuC" evidence="11">
    <location>
        <begin position="14"/>
        <end position="267"/>
    </location>
</feature>
<evidence type="ECO:0000256" key="3">
    <source>
        <dbReference type="ARBA" id="ARBA00022695"/>
    </source>
</evidence>
<reference evidence="12 13" key="1">
    <citation type="journal article" date="2013" name="Genome Biol.">
        <title>Genome of Acanthamoeba castellanii highlights extensive lateral gene transfer and early evolution of tyrosine kinase signaling.</title>
        <authorList>
            <person name="Clarke M."/>
            <person name="Lohan A.J."/>
            <person name="Liu B."/>
            <person name="Lagkouvardos I."/>
            <person name="Roy S."/>
            <person name="Zafar N."/>
            <person name="Bertelli C."/>
            <person name="Schilde C."/>
            <person name="Kianianmomeni A."/>
            <person name="Burglin T.R."/>
            <person name="Frech C."/>
            <person name="Turcotte B."/>
            <person name="Kopec K.O."/>
            <person name="Synnott J.M."/>
            <person name="Choo C."/>
            <person name="Paponov I."/>
            <person name="Finkler A."/>
            <person name="Soon Heng Tan C."/>
            <person name="Hutchins A.P."/>
            <person name="Weinmeier T."/>
            <person name="Rattei T."/>
            <person name="Chu J.S."/>
            <person name="Gimenez G."/>
            <person name="Irimia M."/>
            <person name="Rigden D.J."/>
            <person name="Fitzpatrick D.A."/>
            <person name="Lorenzo-Morales J."/>
            <person name="Bateman A."/>
            <person name="Chiu C.H."/>
            <person name="Tang P."/>
            <person name="Hegemann P."/>
            <person name="Fromm H."/>
            <person name="Raoult D."/>
            <person name="Greub G."/>
            <person name="Miranda-Saavedra D."/>
            <person name="Chen N."/>
            <person name="Nash P."/>
            <person name="Ginger M.L."/>
            <person name="Horn M."/>
            <person name="Schaap P."/>
            <person name="Caler L."/>
            <person name="Loftus B."/>
        </authorList>
    </citation>
    <scope>NUCLEOTIDE SEQUENCE [LARGE SCALE GENOMIC DNA]</scope>
    <source>
        <strain evidence="12 13">Neff</strain>
    </source>
</reference>
<evidence type="ECO:0000313" key="12">
    <source>
        <dbReference type="EMBL" id="ELR16272.1"/>
    </source>
</evidence>
<dbReference type="GO" id="GO:0003887">
    <property type="term" value="F:DNA-directed DNA polymerase activity"/>
    <property type="evidence" value="ECO:0007669"/>
    <property type="project" value="TreeGrafter"/>
</dbReference>
<dbReference type="OrthoDB" id="5723at2759"/>
<dbReference type="InterPro" id="IPR001126">
    <property type="entry name" value="UmuC"/>
</dbReference>
<keyword evidence="5" id="KW-0227">DNA damage</keyword>
<evidence type="ECO:0000256" key="4">
    <source>
        <dbReference type="ARBA" id="ARBA00022723"/>
    </source>
</evidence>
<dbReference type="VEuPathDB" id="AmoebaDB:ACA1_202440"/>
<keyword evidence="3" id="KW-0548">Nucleotidyltransferase</keyword>
<evidence type="ECO:0000256" key="2">
    <source>
        <dbReference type="ARBA" id="ARBA00022679"/>
    </source>
</evidence>
<dbReference type="GO" id="GO:0006281">
    <property type="term" value="P:DNA repair"/>
    <property type="evidence" value="ECO:0007669"/>
    <property type="project" value="UniProtKB-KW"/>
</dbReference>
<organism evidence="12 13">
    <name type="scientific">Acanthamoeba castellanii (strain ATCC 30010 / Neff)</name>
    <dbReference type="NCBI Taxonomy" id="1257118"/>
    <lineage>
        <taxon>Eukaryota</taxon>
        <taxon>Amoebozoa</taxon>
        <taxon>Discosea</taxon>
        <taxon>Longamoebia</taxon>
        <taxon>Centramoebida</taxon>
        <taxon>Acanthamoebidae</taxon>
        <taxon>Acanthamoeba</taxon>
    </lineage>
</organism>
<protein>
    <recommendedName>
        <fullName evidence="9">DNA polymerase eta</fullName>
    </recommendedName>
</protein>
<evidence type="ECO:0000256" key="8">
    <source>
        <dbReference type="ARBA" id="ARBA00023242"/>
    </source>
</evidence>
<evidence type="ECO:0000256" key="7">
    <source>
        <dbReference type="ARBA" id="ARBA00023204"/>
    </source>
</evidence>
<gene>
    <name evidence="12" type="ORF">ACA1_202440</name>
</gene>
<dbReference type="Pfam" id="PF11799">
    <property type="entry name" value="IMS_C"/>
    <property type="match status" value="1"/>
</dbReference>
<proteinExistence type="predicted"/>
<dbReference type="PANTHER" id="PTHR45873">
    <property type="entry name" value="DNA POLYMERASE ETA"/>
    <property type="match status" value="1"/>
</dbReference>
<dbReference type="InterPro" id="IPR052230">
    <property type="entry name" value="DNA_polymerase_eta"/>
</dbReference>
<dbReference type="FunFam" id="3.40.1170.60:FF:000003">
    <property type="entry name" value="DNA polymerase eta"/>
    <property type="match status" value="1"/>
</dbReference>
<dbReference type="InterPro" id="IPR017961">
    <property type="entry name" value="DNA_pol_Y-fam_little_finger"/>
</dbReference>
<dbReference type="Gene3D" id="3.30.70.270">
    <property type="match status" value="1"/>
</dbReference>
<dbReference type="GO" id="GO:0003684">
    <property type="term" value="F:damaged DNA binding"/>
    <property type="evidence" value="ECO:0007669"/>
    <property type="project" value="InterPro"/>
</dbReference>
<accession>L8GTM2</accession>
<evidence type="ECO:0000259" key="11">
    <source>
        <dbReference type="PROSITE" id="PS50173"/>
    </source>
</evidence>
<keyword evidence="2" id="KW-0808">Transferase</keyword>
<dbReference type="AlphaFoldDB" id="L8GTM2"/>
<dbReference type="PIRSF" id="PIRSF036603">
    <property type="entry name" value="DPol_eta"/>
    <property type="match status" value="1"/>
</dbReference>
<keyword evidence="13" id="KW-1185">Reference proteome</keyword>
<dbReference type="GO" id="GO:0009314">
    <property type="term" value="P:response to radiation"/>
    <property type="evidence" value="ECO:0007669"/>
    <property type="project" value="TreeGrafter"/>
</dbReference>
<evidence type="ECO:0000256" key="9">
    <source>
        <dbReference type="ARBA" id="ARBA00044975"/>
    </source>
</evidence>
<dbReference type="PANTHER" id="PTHR45873:SF1">
    <property type="entry name" value="DNA POLYMERASE ETA"/>
    <property type="match status" value="1"/>
</dbReference>
<dbReference type="Proteomes" id="UP000011083">
    <property type="component" value="Unassembled WGS sequence"/>
</dbReference>
<feature type="compositionally biased region" description="Polar residues" evidence="10">
    <location>
        <begin position="541"/>
        <end position="555"/>
    </location>
</feature>
<dbReference type="Gene3D" id="3.40.1170.60">
    <property type="match status" value="1"/>
</dbReference>
<evidence type="ECO:0000256" key="5">
    <source>
        <dbReference type="ARBA" id="ARBA00022763"/>
    </source>
</evidence>
<feature type="compositionally biased region" description="Polar residues" evidence="10">
    <location>
        <begin position="562"/>
        <end position="571"/>
    </location>
</feature>
<comment type="subcellular location">
    <subcellularLocation>
        <location evidence="1">Nucleus</location>
    </subcellularLocation>
</comment>
<dbReference type="SUPFAM" id="SSF56672">
    <property type="entry name" value="DNA/RNA polymerases"/>
    <property type="match status" value="1"/>
</dbReference>
<dbReference type="InterPro" id="IPR043502">
    <property type="entry name" value="DNA/RNA_pol_sf"/>
</dbReference>
<dbReference type="EMBL" id="KB008001">
    <property type="protein sequence ID" value="ELR16272.1"/>
    <property type="molecule type" value="Genomic_DNA"/>
</dbReference>
<dbReference type="PROSITE" id="PS50173">
    <property type="entry name" value="UMUC"/>
    <property type="match status" value="1"/>
</dbReference>
<dbReference type="GO" id="GO:0035861">
    <property type="term" value="C:site of double-strand break"/>
    <property type="evidence" value="ECO:0007669"/>
    <property type="project" value="TreeGrafter"/>
</dbReference>
<keyword evidence="7" id="KW-0234">DNA repair</keyword>
<sequence length="590" mass="63017">MEELGSSSHVGRVVLHLDLDCFFVQVETLKDPRLAGHAVAVQQHNDIISADYAARRRGVRKHMTPAEALALCPDLKLVHVRRTEGTSKVTYEDYQKASAGVQTLLQNTIASLQSAAASGVNSKRKTEKAPPEVEKASIDDFYVDVTPLVAAQLERGLLINDLDMPASQMASQSSEWPGAVEGPGLVSAHILTAQEVQLREGARIAASLREAVHTKCGLRVSAGVAQNKLLAKLASSASKPDGQTTVLPGSVPSMLARHPPSKIPQLGVKLGKEKRGVLLAAPWTDRVKVISDLASASLLPELRLAFGDDKAEWLHRVGQGIDDTPVKDKGPPKSLMSSMSLTSITNDAYQFKKILRYLADELCKRLKEDELRWKRKPRTFNFSFRLVNEKESSHTMTMKKVTDRVREMRAKEDVEGAGPGRGASSGEAAASASADAMCSLAFQVFNSTVGDRAWKVRWAGMSARDFHSTEPPKGGIATFFSAASSSSSSSAPLPSTSTLPSSSSSSSSVASVMAMPPPTSPSSSALKRPSPPASPAKSPATITTRVAKQGSSPTSPKRAKTNKNATPQGNTMLAYFTVATSPSREKPTAT</sequence>
<dbReference type="STRING" id="1257118.L8GTM2"/>
<dbReference type="GO" id="GO:0005657">
    <property type="term" value="C:replication fork"/>
    <property type="evidence" value="ECO:0007669"/>
    <property type="project" value="TreeGrafter"/>
</dbReference>
<evidence type="ECO:0000256" key="10">
    <source>
        <dbReference type="SAM" id="MobiDB-lite"/>
    </source>
</evidence>
<keyword evidence="8" id="KW-0539">Nucleus</keyword>
<feature type="compositionally biased region" description="Low complexity" evidence="10">
    <location>
        <begin position="487"/>
        <end position="514"/>
    </location>
</feature>
<dbReference type="GeneID" id="14916965"/>
<evidence type="ECO:0000256" key="1">
    <source>
        <dbReference type="ARBA" id="ARBA00004123"/>
    </source>
</evidence>
<dbReference type="InterPro" id="IPR043128">
    <property type="entry name" value="Rev_trsase/Diguanyl_cyclase"/>
</dbReference>
<dbReference type="GO" id="GO:0042276">
    <property type="term" value="P:error-prone translesion synthesis"/>
    <property type="evidence" value="ECO:0007669"/>
    <property type="project" value="TreeGrafter"/>
</dbReference>
<dbReference type="SUPFAM" id="SSF100879">
    <property type="entry name" value="Lesion bypass DNA polymerase (Y-family), little finger domain"/>
    <property type="match status" value="1"/>
</dbReference>
<evidence type="ECO:0000256" key="6">
    <source>
        <dbReference type="ARBA" id="ARBA00022842"/>
    </source>
</evidence>
<evidence type="ECO:0000313" key="13">
    <source>
        <dbReference type="Proteomes" id="UP000011083"/>
    </source>
</evidence>
<dbReference type="Gene3D" id="3.30.1490.100">
    <property type="entry name" value="DNA polymerase, Y-family, little finger domain"/>
    <property type="match status" value="1"/>
</dbReference>
<keyword evidence="6" id="KW-0460">Magnesium</keyword>
<dbReference type="KEGG" id="acan:ACA1_202440"/>
<dbReference type="RefSeq" id="XP_004338285.1">
    <property type="nucleotide sequence ID" value="XM_004338237.1"/>
</dbReference>
<dbReference type="GO" id="GO:0046872">
    <property type="term" value="F:metal ion binding"/>
    <property type="evidence" value="ECO:0007669"/>
    <property type="project" value="UniProtKB-KW"/>
</dbReference>